<dbReference type="PANTHER" id="PTHR40455:SF1">
    <property type="entry name" value="ANTITOXIN HIGA"/>
    <property type="match status" value="1"/>
</dbReference>
<keyword evidence="3" id="KW-1185">Reference proteome</keyword>
<dbReference type="GO" id="GO:0001046">
    <property type="term" value="F:core promoter sequence-specific DNA binding"/>
    <property type="evidence" value="ECO:0007669"/>
    <property type="project" value="TreeGrafter"/>
</dbReference>
<dbReference type="SMART" id="SM00530">
    <property type="entry name" value="HTH_XRE"/>
    <property type="match status" value="1"/>
</dbReference>
<protein>
    <submittedName>
        <fullName evidence="2">HTH-type transcriptional regulator/antitoxin HigA</fullName>
    </submittedName>
</protein>
<dbReference type="InterPro" id="IPR010982">
    <property type="entry name" value="Lambda_DNA-bd_dom_sf"/>
</dbReference>
<reference evidence="2 3" key="1">
    <citation type="submission" date="2020-08" db="EMBL/GenBank/DDBJ databases">
        <title>Genomic Encyclopedia of Type Strains, Phase IV (KMG-IV): sequencing the most valuable type-strain genomes for metagenomic binning, comparative biology and taxonomic classification.</title>
        <authorList>
            <person name="Goeker M."/>
        </authorList>
    </citation>
    <scope>NUCLEOTIDE SEQUENCE [LARGE SCALE GENOMIC DNA]</scope>
    <source>
        <strain evidence="2 3">DSM 25966</strain>
    </source>
</reference>
<dbReference type="AlphaFoldDB" id="A0A840AQV5"/>
<evidence type="ECO:0000259" key="1">
    <source>
        <dbReference type="PROSITE" id="PS50943"/>
    </source>
</evidence>
<dbReference type="InterPro" id="IPR001387">
    <property type="entry name" value="Cro/C1-type_HTH"/>
</dbReference>
<feature type="domain" description="HTH cro/C1-type" evidence="1">
    <location>
        <begin position="63"/>
        <end position="116"/>
    </location>
</feature>
<dbReference type="RefSeq" id="WP_183398470.1">
    <property type="nucleotide sequence ID" value="NZ_JACIDS010000002.1"/>
</dbReference>
<dbReference type="SUPFAM" id="SSF47413">
    <property type="entry name" value="lambda repressor-like DNA-binding domains"/>
    <property type="match status" value="1"/>
</dbReference>
<dbReference type="InterPro" id="IPR039060">
    <property type="entry name" value="Antitox_HigA"/>
</dbReference>
<dbReference type="Gene3D" id="1.10.260.40">
    <property type="entry name" value="lambda repressor-like DNA-binding domains"/>
    <property type="match status" value="1"/>
</dbReference>
<evidence type="ECO:0000313" key="3">
    <source>
        <dbReference type="Proteomes" id="UP000553963"/>
    </source>
</evidence>
<evidence type="ECO:0000313" key="2">
    <source>
        <dbReference type="EMBL" id="MBB3930855.1"/>
    </source>
</evidence>
<gene>
    <name evidence="2" type="ORF">GGR25_001894</name>
</gene>
<sequence length="126" mass="13956">MKADIHPIRNEADYDAAMQEIGTLWGAAAGSPEGDRLDVLATLVEAYEAQAIPVDLPDPVDAILFRMEQQGLSRKDLEPYIGSRARVAEILNRRRGLSIEMIRRLHEGLGIPAEVLIRPSRQEQAA</sequence>
<dbReference type="Pfam" id="PF01381">
    <property type="entry name" value="HTH_3"/>
    <property type="match status" value="1"/>
</dbReference>
<dbReference type="PANTHER" id="PTHR40455">
    <property type="entry name" value="ANTITOXIN HIGA"/>
    <property type="match status" value="1"/>
</dbReference>
<dbReference type="GO" id="GO:0006355">
    <property type="term" value="P:regulation of DNA-templated transcription"/>
    <property type="evidence" value="ECO:0007669"/>
    <property type="project" value="InterPro"/>
</dbReference>
<accession>A0A840AQV5</accession>
<dbReference type="EMBL" id="JACIDS010000002">
    <property type="protein sequence ID" value="MBB3930855.1"/>
    <property type="molecule type" value="Genomic_DNA"/>
</dbReference>
<comment type="caution">
    <text evidence="2">The sequence shown here is derived from an EMBL/GenBank/DDBJ whole genome shotgun (WGS) entry which is preliminary data.</text>
</comment>
<dbReference type="PROSITE" id="PS50943">
    <property type="entry name" value="HTH_CROC1"/>
    <property type="match status" value="1"/>
</dbReference>
<organism evidence="2 3">
    <name type="scientific">Kaistia hirudinis</name>
    <dbReference type="NCBI Taxonomy" id="1293440"/>
    <lineage>
        <taxon>Bacteria</taxon>
        <taxon>Pseudomonadati</taxon>
        <taxon>Pseudomonadota</taxon>
        <taxon>Alphaproteobacteria</taxon>
        <taxon>Hyphomicrobiales</taxon>
        <taxon>Kaistiaceae</taxon>
        <taxon>Kaistia</taxon>
    </lineage>
</organism>
<name>A0A840AQV5_9HYPH</name>
<dbReference type="Proteomes" id="UP000553963">
    <property type="component" value="Unassembled WGS sequence"/>
</dbReference>
<proteinExistence type="predicted"/>